<gene>
    <name evidence="1" type="ORF">J2X78_002681</name>
</gene>
<accession>A0ACC6KY59</accession>
<dbReference type="EMBL" id="JAVDTF010000002">
    <property type="protein sequence ID" value="MDR6784116.1"/>
    <property type="molecule type" value="Genomic_DNA"/>
</dbReference>
<protein>
    <submittedName>
        <fullName evidence="1">Uncharacterized protein</fullName>
    </submittedName>
</protein>
<sequence>MKRILLLAFMLTASFAATFAQNNQPVADAGKRYMPAPYVPASMELHRTIVKMDSIYFDTYNNCKLAKMDSLTADDIEFYHDRGGFSNSKKDLLASIQRNICGKVTRTLTPGSIEVYEIPGYGAVQFGYHSFRNINEPGESRPSKFVTLWRLKDGSWQITRVISLH</sequence>
<keyword evidence="2" id="KW-1185">Reference proteome</keyword>
<name>A0ACC6KY59_9SPHI</name>
<organism evidence="1 2">
    <name type="scientific">Pedobacter africanus</name>
    <dbReference type="NCBI Taxonomy" id="151894"/>
    <lineage>
        <taxon>Bacteria</taxon>
        <taxon>Pseudomonadati</taxon>
        <taxon>Bacteroidota</taxon>
        <taxon>Sphingobacteriia</taxon>
        <taxon>Sphingobacteriales</taxon>
        <taxon>Sphingobacteriaceae</taxon>
        <taxon>Pedobacter</taxon>
    </lineage>
</organism>
<reference evidence="1" key="1">
    <citation type="submission" date="2023-07" db="EMBL/GenBank/DDBJ databases">
        <title>Sorghum-associated microbial communities from plants grown in Nebraska, USA.</title>
        <authorList>
            <person name="Schachtman D."/>
        </authorList>
    </citation>
    <scope>NUCLEOTIDE SEQUENCE</scope>
    <source>
        <strain evidence="1">2697</strain>
    </source>
</reference>
<evidence type="ECO:0000313" key="1">
    <source>
        <dbReference type="EMBL" id="MDR6784116.1"/>
    </source>
</evidence>
<comment type="caution">
    <text evidence="1">The sequence shown here is derived from an EMBL/GenBank/DDBJ whole genome shotgun (WGS) entry which is preliminary data.</text>
</comment>
<dbReference type="Proteomes" id="UP001246858">
    <property type="component" value="Unassembled WGS sequence"/>
</dbReference>
<proteinExistence type="predicted"/>
<evidence type="ECO:0000313" key="2">
    <source>
        <dbReference type="Proteomes" id="UP001246858"/>
    </source>
</evidence>